<evidence type="ECO:0000259" key="2">
    <source>
        <dbReference type="PROSITE" id="PS51231"/>
    </source>
</evidence>
<sequence>MPVFGLILDIGNYMNDSNKQAIGFKLSSLARLGMVKDDKNESTLMDYIERLVRKQYPQYEGFTEDIAGVVTAQKLNVEQLRTDAKKYIDNIRNVQASLDSGNLSDPRKFHPEDRVSHVVQRSMKEARRKAEQLQLYLEEMQRIYDDIMTFFGDDNSDENARREFFSKLANFVNEYKKSREKNLVVEETQRRNEASMRRKQNDTPKANGVTPDASASPASSGAMDSLLEKLRAAAPDARDTRERR</sequence>
<dbReference type="PANTHER" id="PTHR47102:SF2">
    <property type="entry name" value="PROTEIN BNI1"/>
    <property type="match status" value="1"/>
</dbReference>
<dbReference type="Gene3D" id="1.20.58.2220">
    <property type="entry name" value="Formin, FH2 domain"/>
    <property type="match status" value="1"/>
</dbReference>
<evidence type="ECO:0000313" key="5">
    <source>
        <dbReference type="Proteomes" id="UP001357485"/>
    </source>
</evidence>
<comment type="caution">
    <text evidence="4">The sequence shown here is derived from an EMBL/GenBank/DDBJ whole genome shotgun (WGS) entry which is preliminary data.</text>
</comment>
<reference evidence="4 5" key="1">
    <citation type="submission" date="2023-08" db="EMBL/GenBank/DDBJ databases">
        <title>Black Yeasts Isolated from many extreme environments.</title>
        <authorList>
            <person name="Coleine C."/>
            <person name="Stajich J.E."/>
            <person name="Selbmann L."/>
        </authorList>
    </citation>
    <scope>NUCLEOTIDE SEQUENCE [LARGE SCALE GENOMIC DNA]</scope>
    <source>
        <strain evidence="4 5">CCFEE 536</strain>
    </source>
</reference>
<dbReference type="PROSITE" id="PS51444">
    <property type="entry name" value="FH2"/>
    <property type="match status" value="1"/>
</dbReference>
<dbReference type="InterPro" id="IPR015425">
    <property type="entry name" value="FH2_Formin"/>
</dbReference>
<feature type="non-terminal residue" evidence="4">
    <location>
        <position position="244"/>
    </location>
</feature>
<feature type="domain" description="FH2" evidence="3">
    <location>
        <begin position="1"/>
        <end position="201"/>
    </location>
</feature>
<dbReference type="Pfam" id="PF02181">
    <property type="entry name" value="FH2"/>
    <property type="match status" value="1"/>
</dbReference>
<protein>
    <recommendedName>
        <fullName evidence="6">FH2 domain-containing protein</fullName>
    </recommendedName>
</protein>
<name>A0ABR0LK54_9PEZI</name>
<organism evidence="4 5">
    <name type="scientific">Cryomyces antarcticus</name>
    <dbReference type="NCBI Taxonomy" id="329879"/>
    <lineage>
        <taxon>Eukaryota</taxon>
        <taxon>Fungi</taxon>
        <taxon>Dikarya</taxon>
        <taxon>Ascomycota</taxon>
        <taxon>Pezizomycotina</taxon>
        <taxon>Dothideomycetes</taxon>
        <taxon>Dothideomycetes incertae sedis</taxon>
        <taxon>Cryomyces</taxon>
    </lineage>
</organism>
<dbReference type="InterPro" id="IPR014767">
    <property type="entry name" value="DAD_dom"/>
</dbReference>
<dbReference type="InterPro" id="IPR051661">
    <property type="entry name" value="Actin_filament_regulator"/>
</dbReference>
<dbReference type="PANTHER" id="PTHR47102">
    <property type="entry name" value="PROTEIN BNI1"/>
    <property type="match status" value="1"/>
</dbReference>
<feature type="compositionally biased region" description="Low complexity" evidence="1">
    <location>
        <begin position="213"/>
        <end position="222"/>
    </location>
</feature>
<dbReference type="Proteomes" id="UP001357485">
    <property type="component" value="Unassembled WGS sequence"/>
</dbReference>
<feature type="compositionally biased region" description="Basic and acidic residues" evidence="1">
    <location>
        <begin position="183"/>
        <end position="202"/>
    </location>
</feature>
<feature type="compositionally biased region" description="Basic and acidic residues" evidence="1">
    <location>
        <begin position="226"/>
        <end position="244"/>
    </location>
</feature>
<accession>A0ABR0LK54</accession>
<evidence type="ECO:0000259" key="3">
    <source>
        <dbReference type="PROSITE" id="PS51444"/>
    </source>
</evidence>
<evidence type="ECO:0000256" key="1">
    <source>
        <dbReference type="SAM" id="MobiDB-lite"/>
    </source>
</evidence>
<feature type="domain" description="DAD" evidence="2">
    <location>
        <begin position="216"/>
        <end position="244"/>
    </location>
</feature>
<dbReference type="PROSITE" id="PS51231">
    <property type="entry name" value="DAD"/>
    <property type="match status" value="1"/>
</dbReference>
<dbReference type="EMBL" id="JAVRRA010018588">
    <property type="protein sequence ID" value="KAK5188063.1"/>
    <property type="molecule type" value="Genomic_DNA"/>
</dbReference>
<feature type="region of interest" description="Disordered" evidence="1">
    <location>
        <begin position="183"/>
        <end position="244"/>
    </location>
</feature>
<dbReference type="InterPro" id="IPR042201">
    <property type="entry name" value="FH2_Formin_sf"/>
</dbReference>
<evidence type="ECO:0008006" key="6">
    <source>
        <dbReference type="Google" id="ProtNLM"/>
    </source>
</evidence>
<gene>
    <name evidence="4" type="ORF">LTR16_008826</name>
</gene>
<keyword evidence="5" id="KW-1185">Reference proteome</keyword>
<dbReference type="SMART" id="SM00498">
    <property type="entry name" value="FH2"/>
    <property type="match status" value="1"/>
</dbReference>
<dbReference type="SUPFAM" id="SSF101447">
    <property type="entry name" value="Formin homology 2 domain (FH2 domain)"/>
    <property type="match status" value="1"/>
</dbReference>
<evidence type="ECO:0000313" key="4">
    <source>
        <dbReference type="EMBL" id="KAK5188063.1"/>
    </source>
</evidence>
<proteinExistence type="predicted"/>